<accession>A0A6A5WME7</accession>
<proteinExistence type="predicted"/>
<feature type="transmembrane region" description="Helical" evidence="1">
    <location>
        <begin position="61"/>
        <end position="80"/>
    </location>
</feature>
<keyword evidence="1" id="KW-0812">Transmembrane</keyword>
<protein>
    <submittedName>
        <fullName evidence="2">Uncharacterized protein</fullName>
    </submittedName>
</protein>
<keyword evidence="1" id="KW-0472">Membrane</keyword>
<reference evidence="2" key="1">
    <citation type="journal article" date="2020" name="Stud. Mycol.">
        <title>101 Dothideomycetes genomes: a test case for predicting lifestyles and emergence of pathogens.</title>
        <authorList>
            <person name="Haridas S."/>
            <person name="Albert R."/>
            <person name="Binder M."/>
            <person name="Bloem J."/>
            <person name="Labutti K."/>
            <person name="Salamov A."/>
            <person name="Andreopoulos B."/>
            <person name="Baker S."/>
            <person name="Barry K."/>
            <person name="Bills G."/>
            <person name="Bluhm B."/>
            <person name="Cannon C."/>
            <person name="Castanera R."/>
            <person name="Culley D."/>
            <person name="Daum C."/>
            <person name="Ezra D."/>
            <person name="Gonzalez J."/>
            <person name="Henrissat B."/>
            <person name="Kuo A."/>
            <person name="Liang C."/>
            <person name="Lipzen A."/>
            <person name="Lutzoni F."/>
            <person name="Magnuson J."/>
            <person name="Mondo S."/>
            <person name="Nolan M."/>
            <person name="Ohm R."/>
            <person name="Pangilinan J."/>
            <person name="Park H.-J."/>
            <person name="Ramirez L."/>
            <person name="Alfaro M."/>
            <person name="Sun H."/>
            <person name="Tritt A."/>
            <person name="Yoshinaga Y."/>
            <person name="Zwiers L.-H."/>
            <person name="Turgeon B."/>
            <person name="Goodwin S."/>
            <person name="Spatafora J."/>
            <person name="Crous P."/>
            <person name="Grigoriev I."/>
        </authorList>
    </citation>
    <scope>NUCLEOTIDE SEQUENCE</scope>
    <source>
        <strain evidence="2">CBS 123094</strain>
    </source>
</reference>
<evidence type="ECO:0000256" key="1">
    <source>
        <dbReference type="SAM" id="Phobius"/>
    </source>
</evidence>
<name>A0A6A5WME7_9PLEO</name>
<evidence type="ECO:0000313" key="2">
    <source>
        <dbReference type="EMBL" id="KAF2000245.1"/>
    </source>
</evidence>
<dbReference type="AlphaFoldDB" id="A0A6A5WME7"/>
<dbReference type="EMBL" id="ML977590">
    <property type="protein sequence ID" value="KAF2000245.1"/>
    <property type="molecule type" value="Genomic_DNA"/>
</dbReference>
<dbReference type="Proteomes" id="UP000799779">
    <property type="component" value="Unassembled WGS sequence"/>
</dbReference>
<sequence length="114" mass="12832">MLMLSWMPSSRTLQEYKFHHPSDCVCLLSNTVPSARDTTVSLSVTRGYTFDSCVSVGCTPVLGYSLGLLIFFFTTGLQSFRRLYKWRLLISHRHDLSNTASSQPSPLSACYWVG</sequence>
<keyword evidence="3" id="KW-1185">Reference proteome</keyword>
<keyword evidence="1" id="KW-1133">Transmembrane helix</keyword>
<gene>
    <name evidence="2" type="ORF">P154DRAFT_204636</name>
</gene>
<evidence type="ECO:0000313" key="3">
    <source>
        <dbReference type="Proteomes" id="UP000799779"/>
    </source>
</evidence>
<organism evidence="2 3">
    <name type="scientific">Amniculicola lignicola CBS 123094</name>
    <dbReference type="NCBI Taxonomy" id="1392246"/>
    <lineage>
        <taxon>Eukaryota</taxon>
        <taxon>Fungi</taxon>
        <taxon>Dikarya</taxon>
        <taxon>Ascomycota</taxon>
        <taxon>Pezizomycotina</taxon>
        <taxon>Dothideomycetes</taxon>
        <taxon>Pleosporomycetidae</taxon>
        <taxon>Pleosporales</taxon>
        <taxon>Amniculicolaceae</taxon>
        <taxon>Amniculicola</taxon>
    </lineage>
</organism>